<comment type="caution">
    <text evidence="5">The sequence shown here is derived from an EMBL/GenBank/DDBJ whole genome shotgun (WGS) entry which is preliminary data.</text>
</comment>
<name>A0ABU7AWL2_9TELE</name>
<dbReference type="PANTHER" id="PTHR10127:SF903">
    <property type="entry name" value="MEPRIN A SUBUNIT"/>
    <property type="match status" value="1"/>
</dbReference>
<dbReference type="PROSITE" id="PS50060">
    <property type="entry name" value="MAM_2"/>
    <property type="match status" value="1"/>
</dbReference>
<keyword evidence="1 2" id="KW-0479">Metal-binding</keyword>
<evidence type="ECO:0000259" key="3">
    <source>
        <dbReference type="PROSITE" id="PS50060"/>
    </source>
</evidence>
<proteinExistence type="predicted"/>
<feature type="binding site" evidence="1">
    <location>
        <position position="146"/>
    </location>
    <ligand>
        <name>Zn(2+)</name>
        <dbReference type="ChEBI" id="CHEBI:29105"/>
        <note>catalytic</note>
    </ligand>
</feature>
<dbReference type="SMART" id="SM00137">
    <property type="entry name" value="MAM"/>
    <property type="match status" value="1"/>
</dbReference>
<dbReference type="InterPro" id="IPR013320">
    <property type="entry name" value="ConA-like_dom_sf"/>
</dbReference>
<accession>A0ABU7AWL2</accession>
<protein>
    <recommendedName>
        <fullName evidence="2">Metalloendopeptidase</fullName>
        <ecNumber evidence="2">3.4.24.-</ecNumber>
    </recommendedName>
</protein>
<dbReference type="PRINTS" id="PR00480">
    <property type="entry name" value="ASTACIN"/>
</dbReference>
<dbReference type="InterPro" id="IPR024079">
    <property type="entry name" value="MetalloPept_cat_dom_sf"/>
</dbReference>
<dbReference type="InterPro" id="IPR001506">
    <property type="entry name" value="Peptidase_M12A"/>
</dbReference>
<dbReference type="Pfam" id="PF00629">
    <property type="entry name" value="MAM"/>
    <property type="match status" value="1"/>
</dbReference>
<keyword evidence="1 2" id="KW-0482">Metalloprotease</keyword>
<reference evidence="5 6" key="1">
    <citation type="submission" date="2021-07" db="EMBL/GenBank/DDBJ databases">
        <authorList>
            <person name="Palmer J.M."/>
        </authorList>
    </citation>
    <scope>NUCLEOTIDE SEQUENCE [LARGE SCALE GENOMIC DNA]</scope>
    <source>
        <strain evidence="5 6">AT_MEX2019</strain>
        <tissue evidence="5">Muscle</tissue>
    </source>
</reference>
<comment type="cofactor">
    <cofactor evidence="1 2">
        <name>Zn(2+)</name>
        <dbReference type="ChEBI" id="CHEBI:29105"/>
    </cofactor>
    <text evidence="1 2">Binds 1 zinc ion per subunit.</text>
</comment>
<dbReference type="Pfam" id="PF01400">
    <property type="entry name" value="Astacin"/>
    <property type="match status" value="1"/>
</dbReference>
<keyword evidence="1 2" id="KW-0645">Protease</keyword>
<dbReference type="CDD" id="cd06263">
    <property type="entry name" value="MAM"/>
    <property type="match status" value="1"/>
</dbReference>
<dbReference type="SUPFAM" id="SSF55486">
    <property type="entry name" value="Metalloproteases ('zincins'), catalytic domain"/>
    <property type="match status" value="1"/>
</dbReference>
<dbReference type="Pfam" id="PF22486">
    <property type="entry name" value="MATH_2"/>
    <property type="match status" value="1"/>
</dbReference>
<dbReference type="SMART" id="SM00235">
    <property type="entry name" value="ZnMc"/>
    <property type="match status" value="1"/>
</dbReference>
<keyword evidence="1 2" id="KW-0862">Zinc</keyword>
<evidence type="ECO:0000256" key="1">
    <source>
        <dbReference type="PROSITE-ProRule" id="PRU01211"/>
    </source>
</evidence>
<dbReference type="EMBL" id="JAHUTI010030724">
    <property type="protein sequence ID" value="MED6242255.1"/>
    <property type="molecule type" value="Genomic_DNA"/>
</dbReference>
<dbReference type="InterPro" id="IPR002083">
    <property type="entry name" value="MATH/TRAF_dom"/>
</dbReference>
<sequence length="664" mass="74121">MGIKGYILLMVNLAVSSSLSIPRIQEDVEIVDVGENISTEDVTLDDIREPSDIQKSSILPGDKLWTSPVPYVLDQSLDLKAKGVILRALDPFRVKSCIDFKPRDSEEYYIDIKKLDGCWSYIGRLFTNGQELSIGLNCDSIGVVEHEILHALGFYHEQSRYDRDSHVQIVYNNIIAGKEHNFRKVASQDSTTHGVPYDYMSVMHYSKNGFSNGNGPTIITIDPKFQDLIGQRLEMSPSDVQELNALYQCKSSVAFKFYCGFSNEDLCQMSHCSQSGNGWEMVTQVNGGPSSDHTSLTNGNGDQGEEIGYFMHASTASGQEGQLARLETQILHPTRRCNVQCLRFYYFHTGNEADKLNIWVREFDEQDTEGTLHLMEQITGPPTSHWKLQHVSLNATKNFQVVFEVRKGAGSSTGGFSVDDINLSETECPHVTLQIDEIEKMLSTSASGTRIYSPRQYSKEGYAYRVSAILSKTHVGMYVQLLSGKYDNQLTWPCLQREMTFQLLGQTPNMQLQMSKQWSFISLQTHSDSSGTPVWGNPRETGTGLFYENDELVYGGPLLGYQKFATLEELQSNEFLKGGSVIFMFNFEDLTPLNTGSALPCPQLRPVDITNPPTNLDEGPCSSQILSISTTSLKDNNSIYGFSPAVVPYPVLTLLLAVMTLLVP</sequence>
<comment type="caution">
    <text evidence="1">Lacks conserved residue(s) required for the propagation of feature annotation.</text>
</comment>
<dbReference type="InterPro" id="IPR008974">
    <property type="entry name" value="TRAF-like"/>
</dbReference>
<dbReference type="SUPFAM" id="SSF49899">
    <property type="entry name" value="Concanavalin A-like lectins/glucanases"/>
    <property type="match status" value="1"/>
</dbReference>
<feature type="signal peptide" evidence="2">
    <location>
        <begin position="1"/>
        <end position="18"/>
    </location>
</feature>
<feature type="domain" description="Peptidase M12A" evidence="4">
    <location>
        <begin position="56"/>
        <end position="250"/>
    </location>
</feature>
<evidence type="ECO:0000259" key="4">
    <source>
        <dbReference type="PROSITE" id="PS51864"/>
    </source>
</evidence>
<dbReference type="PROSITE" id="PS51864">
    <property type="entry name" value="ASTACIN"/>
    <property type="match status" value="1"/>
</dbReference>
<feature type="chain" id="PRO_5044987653" description="Metalloendopeptidase" evidence="2">
    <location>
        <begin position="19"/>
        <end position="664"/>
    </location>
</feature>
<dbReference type="Gene3D" id="2.60.120.200">
    <property type="match status" value="1"/>
</dbReference>
<dbReference type="PANTHER" id="PTHR10127">
    <property type="entry name" value="DISCOIDIN, CUB, EGF, LAMININ , AND ZINC METALLOPROTEASE DOMAIN CONTAINING"/>
    <property type="match status" value="1"/>
</dbReference>
<feature type="domain" description="MAM" evidence="3">
    <location>
        <begin position="257"/>
        <end position="430"/>
    </location>
</feature>
<dbReference type="Gene3D" id="2.60.210.10">
    <property type="entry name" value="Apoptosis, Tumor Necrosis Factor Receptor Associated Protein 2, Chain A"/>
    <property type="match status" value="1"/>
</dbReference>
<dbReference type="InterPro" id="IPR000998">
    <property type="entry name" value="MAM_dom"/>
</dbReference>
<keyword evidence="6" id="KW-1185">Reference proteome</keyword>
<organism evidence="5 6">
    <name type="scientific">Ataeniobius toweri</name>
    <dbReference type="NCBI Taxonomy" id="208326"/>
    <lineage>
        <taxon>Eukaryota</taxon>
        <taxon>Metazoa</taxon>
        <taxon>Chordata</taxon>
        <taxon>Craniata</taxon>
        <taxon>Vertebrata</taxon>
        <taxon>Euteleostomi</taxon>
        <taxon>Actinopterygii</taxon>
        <taxon>Neopterygii</taxon>
        <taxon>Teleostei</taxon>
        <taxon>Neoteleostei</taxon>
        <taxon>Acanthomorphata</taxon>
        <taxon>Ovalentaria</taxon>
        <taxon>Atherinomorphae</taxon>
        <taxon>Cyprinodontiformes</taxon>
        <taxon>Goodeidae</taxon>
        <taxon>Ataeniobius</taxon>
    </lineage>
</organism>
<gene>
    <name evidence="5" type="ORF">ATANTOWER_002185</name>
</gene>
<feature type="active site" evidence="1">
    <location>
        <position position="147"/>
    </location>
</feature>
<feature type="binding site" evidence="1">
    <location>
        <position position="156"/>
    </location>
    <ligand>
        <name>Zn(2+)</name>
        <dbReference type="ChEBI" id="CHEBI:29105"/>
        <note>catalytic</note>
    </ligand>
</feature>
<keyword evidence="1 2" id="KW-0378">Hydrolase</keyword>
<dbReference type="Gene3D" id="3.40.390.10">
    <property type="entry name" value="Collagenase (Catalytic Domain)"/>
    <property type="match status" value="1"/>
</dbReference>
<keyword evidence="2" id="KW-0732">Signal</keyword>
<evidence type="ECO:0000313" key="6">
    <source>
        <dbReference type="Proteomes" id="UP001345963"/>
    </source>
</evidence>
<feature type="binding site" evidence="1">
    <location>
        <position position="150"/>
    </location>
    <ligand>
        <name>Zn(2+)</name>
        <dbReference type="ChEBI" id="CHEBI:29105"/>
        <note>catalytic</note>
    </ligand>
</feature>
<evidence type="ECO:0000313" key="5">
    <source>
        <dbReference type="EMBL" id="MED6242255.1"/>
    </source>
</evidence>
<evidence type="ECO:0000256" key="2">
    <source>
        <dbReference type="RuleBase" id="RU361183"/>
    </source>
</evidence>
<dbReference type="SUPFAM" id="SSF49599">
    <property type="entry name" value="TRAF domain-like"/>
    <property type="match status" value="1"/>
</dbReference>
<dbReference type="Proteomes" id="UP001345963">
    <property type="component" value="Unassembled WGS sequence"/>
</dbReference>
<dbReference type="InterPro" id="IPR006026">
    <property type="entry name" value="Peptidase_Metallo"/>
</dbReference>
<dbReference type="EC" id="3.4.24.-" evidence="2"/>